<evidence type="ECO:0000313" key="8">
    <source>
        <dbReference type="EMBL" id="ALS99504.1"/>
    </source>
</evidence>
<evidence type="ECO:0000256" key="2">
    <source>
        <dbReference type="ARBA" id="ARBA00022603"/>
    </source>
</evidence>
<dbReference type="KEGG" id="lal:AT746_15385"/>
<dbReference type="STRING" id="1526571.AT746_15385"/>
<comment type="catalytic activity">
    <reaction evidence="6">
        <text>adenosine(37) in tRNA1(Val) + S-adenosyl-L-methionine = N(6)-methyladenosine(37) in tRNA1(Val) + S-adenosyl-L-homocysteine + H(+)</text>
        <dbReference type="Rhea" id="RHEA:43160"/>
        <dbReference type="Rhea" id="RHEA-COMP:10369"/>
        <dbReference type="Rhea" id="RHEA-COMP:10370"/>
        <dbReference type="ChEBI" id="CHEBI:15378"/>
        <dbReference type="ChEBI" id="CHEBI:57856"/>
        <dbReference type="ChEBI" id="CHEBI:59789"/>
        <dbReference type="ChEBI" id="CHEBI:74411"/>
        <dbReference type="ChEBI" id="CHEBI:74449"/>
        <dbReference type="EC" id="2.1.1.223"/>
    </reaction>
</comment>
<feature type="domain" description="Methyltransferase small" evidence="7">
    <location>
        <begin position="42"/>
        <end position="128"/>
    </location>
</feature>
<keyword evidence="1 6" id="KW-0963">Cytoplasm</keyword>
<dbReference type="PANTHER" id="PTHR47739:SF1">
    <property type="entry name" value="TRNA1(VAL) (ADENINE(37)-N6)-METHYLTRANSFERASE"/>
    <property type="match status" value="1"/>
</dbReference>
<keyword evidence="9" id="KW-1185">Reference proteome</keyword>
<keyword evidence="5 6" id="KW-0819">tRNA processing</keyword>
<evidence type="ECO:0000256" key="6">
    <source>
        <dbReference type="HAMAP-Rule" id="MF_01872"/>
    </source>
</evidence>
<keyword evidence="2 6" id="KW-0489">Methyltransferase</keyword>
<dbReference type="InterPro" id="IPR029063">
    <property type="entry name" value="SAM-dependent_MTases_sf"/>
</dbReference>
<gene>
    <name evidence="8" type="ORF">AT746_15385</name>
</gene>
<reference evidence="8 9" key="1">
    <citation type="submission" date="2015-12" db="EMBL/GenBank/DDBJ databases">
        <title>Complete genome of Lacimicrobium alkaliphilum KCTC 32984.</title>
        <authorList>
            <person name="Kim S.-G."/>
            <person name="Lee Y.-J."/>
        </authorList>
    </citation>
    <scope>NUCLEOTIDE SEQUENCE [LARGE SCALE GENOMIC DNA]</scope>
    <source>
        <strain evidence="8 9">YelD216</strain>
    </source>
</reference>
<evidence type="ECO:0000259" key="7">
    <source>
        <dbReference type="Pfam" id="PF05175"/>
    </source>
</evidence>
<comment type="function">
    <text evidence="6">Specifically methylates the adenine in position 37 of tRNA(1)(Val) (anticodon cmo5UAC).</text>
</comment>
<proteinExistence type="inferred from homology"/>
<keyword evidence="3 6" id="KW-0808">Transferase</keyword>
<comment type="similarity">
    <text evidence="6">Belongs to the methyltransferase superfamily. tRNA (adenine-N(6)-)-methyltransferase family.</text>
</comment>
<dbReference type="OrthoDB" id="5383291at2"/>
<dbReference type="CDD" id="cd02440">
    <property type="entry name" value="AdoMet_MTases"/>
    <property type="match status" value="1"/>
</dbReference>
<dbReference type="RefSeq" id="WP_062481973.1">
    <property type="nucleotide sequence ID" value="NZ_CP013650.1"/>
</dbReference>
<dbReference type="GO" id="GO:0016430">
    <property type="term" value="F:tRNA (adenine-N6)-methyltransferase activity"/>
    <property type="evidence" value="ECO:0007669"/>
    <property type="project" value="UniProtKB-UniRule"/>
</dbReference>
<dbReference type="PANTHER" id="PTHR47739">
    <property type="entry name" value="TRNA1(VAL) (ADENINE(37)-N6)-METHYLTRANSFERASE"/>
    <property type="match status" value="1"/>
</dbReference>
<dbReference type="InterPro" id="IPR002052">
    <property type="entry name" value="DNA_methylase_N6_adenine_CS"/>
</dbReference>
<evidence type="ECO:0000256" key="4">
    <source>
        <dbReference type="ARBA" id="ARBA00022691"/>
    </source>
</evidence>
<comment type="subcellular location">
    <subcellularLocation>
        <location evidence="6">Cytoplasm</location>
    </subcellularLocation>
</comment>
<keyword evidence="4 6" id="KW-0949">S-adenosyl-L-methionine</keyword>
<evidence type="ECO:0000256" key="3">
    <source>
        <dbReference type="ARBA" id="ARBA00022679"/>
    </source>
</evidence>
<name>A0A0U3B349_9ALTE</name>
<dbReference type="Proteomes" id="UP000068447">
    <property type="component" value="Chromosome"/>
</dbReference>
<dbReference type="GO" id="GO:0032259">
    <property type="term" value="P:methylation"/>
    <property type="evidence" value="ECO:0007669"/>
    <property type="project" value="UniProtKB-KW"/>
</dbReference>
<dbReference type="SUPFAM" id="SSF53335">
    <property type="entry name" value="S-adenosyl-L-methionine-dependent methyltransferases"/>
    <property type="match status" value="1"/>
</dbReference>
<dbReference type="PROSITE" id="PS00092">
    <property type="entry name" value="N6_MTASE"/>
    <property type="match status" value="1"/>
</dbReference>
<dbReference type="InterPro" id="IPR050210">
    <property type="entry name" value="tRNA_Adenine-N(6)_MTase"/>
</dbReference>
<dbReference type="GO" id="GO:0005737">
    <property type="term" value="C:cytoplasm"/>
    <property type="evidence" value="ECO:0007669"/>
    <property type="project" value="UniProtKB-SubCell"/>
</dbReference>
<dbReference type="GO" id="GO:0008033">
    <property type="term" value="P:tRNA processing"/>
    <property type="evidence" value="ECO:0007669"/>
    <property type="project" value="UniProtKB-UniRule"/>
</dbReference>
<sequence>MTKPTPQGRAKGFEFKQFFVAHDRCAMKVGTDSIMLGSWTEPGQARRILDIGTGSGLLALMMAQTSSADSRICGVDRDPQAIVQARENAVNSPWADKLVFECLPLQAMPKRPGYDLIISNPPYFPHQHSLEPARQAARLTAELSHQELVQAVSGLLTEQGRFCCVLPQQLVEGLVTMAREEGLYVSRRMEVRSQPDKSVSRVLLEFSRTAPHQVNTQNLIIQQQAGHYTQAYRKLCQHFYLNF</sequence>
<protein>
    <recommendedName>
        <fullName evidence="6">tRNA1(Val) (adenine(37)-N6)-methyltransferase</fullName>
        <ecNumber evidence="6">2.1.1.223</ecNumber>
    </recommendedName>
    <alternativeName>
        <fullName evidence="6">tRNA m6A37 methyltransferase</fullName>
    </alternativeName>
</protein>
<dbReference type="Gene3D" id="3.40.50.150">
    <property type="entry name" value="Vaccinia Virus protein VP39"/>
    <property type="match status" value="1"/>
</dbReference>
<dbReference type="InterPro" id="IPR022882">
    <property type="entry name" value="tRNA_adenine-N6_MeTrfase"/>
</dbReference>
<dbReference type="AlphaFoldDB" id="A0A0U3B349"/>
<dbReference type="Pfam" id="PF05175">
    <property type="entry name" value="MTS"/>
    <property type="match status" value="1"/>
</dbReference>
<evidence type="ECO:0000256" key="1">
    <source>
        <dbReference type="ARBA" id="ARBA00022490"/>
    </source>
</evidence>
<accession>A0A0U3B349</accession>
<organism evidence="8 9">
    <name type="scientific">Lacimicrobium alkaliphilum</name>
    <dbReference type="NCBI Taxonomy" id="1526571"/>
    <lineage>
        <taxon>Bacteria</taxon>
        <taxon>Pseudomonadati</taxon>
        <taxon>Pseudomonadota</taxon>
        <taxon>Gammaproteobacteria</taxon>
        <taxon>Alteromonadales</taxon>
        <taxon>Alteromonadaceae</taxon>
        <taxon>Lacimicrobium</taxon>
    </lineage>
</organism>
<evidence type="ECO:0000313" key="9">
    <source>
        <dbReference type="Proteomes" id="UP000068447"/>
    </source>
</evidence>
<evidence type="ECO:0000256" key="5">
    <source>
        <dbReference type="ARBA" id="ARBA00022694"/>
    </source>
</evidence>
<dbReference type="HAMAP" id="MF_01872">
    <property type="entry name" value="tRNA_methyltr_YfiC"/>
    <property type="match status" value="1"/>
</dbReference>
<dbReference type="GO" id="GO:0003676">
    <property type="term" value="F:nucleic acid binding"/>
    <property type="evidence" value="ECO:0007669"/>
    <property type="project" value="InterPro"/>
</dbReference>
<dbReference type="EMBL" id="CP013650">
    <property type="protein sequence ID" value="ALS99504.1"/>
    <property type="molecule type" value="Genomic_DNA"/>
</dbReference>
<dbReference type="InterPro" id="IPR007848">
    <property type="entry name" value="Small_mtfrase_dom"/>
</dbReference>
<dbReference type="EC" id="2.1.1.223" evidence="6"/>